<dbReference type="EMBL" id="JAJVCZ030000005">
    <property type="protein sequence ID" value="KAL0260052.1"/>
    <property type="molecule type" value="Genomic_DNA"/>
</dbReference>
<dbReference type="GeneID" id="92009882"/>
<name>A0ABR3CHE5_9PEZI</name>
<evidence type="ECO:0000313" key="2">
    <source>
        <dbReference type="EMBL" id="KAL0260052.1"/>
    </source>
</evidence>
<organism evidence="2 3">
    <name type="scientific">Diplodia seriata</name>
    <dbReference type="NCBI Taxonomy" id="420778"/>
    <lineage>
        <taxon>Eukaryota</taxon>
        <taxon>Fungi</taxon>
        <taxon>Dikarya</taxon>
        <taxon>Ascomycota</taxon>
        <taxon>Pezizomycotina</taxon>
        <taxon>Dothideomycetes</taxon>
        <taxon>Dothideomycetes incertae sedis</taxon>
        <taxon>Botryosphaeriales</taxon>
        <taxon>Botryosphaeriaceae</taxon>
        <taxon>Diplodia</taxon>
    </lineage>
</organism>
<accession>A0ABR3CHE5</accession>
<evidence type="ECO:0000313" key="3">
    <source>
        <dbReference type="Proteomes" id="UP001430584"/>
    </source>
</evidence>
<protein>
    <submittedName>
        <fullName evidence="2">Uncharacterized protein</fullName>
    </submittedName>
</protein>
<dbReference type="RefSeq" id="XP_066633081.1">
    <property type="nucleotide sequence ID" value="XM_066777239.1"/>
</dbReference>
<dbReference type="CDD" id="cd23954">
    <property type="entry name" value="AMO1_CTD"/>
    <property type="match status" value="1"/>
</dbReference>
<gene>
    <name evidence="2" type="ORF">SLS55_005797</name>
</gene>
<proteinExistence type="predicted"/>
<comment type="caution">
    <text evidence="2">The sequence shown here is derived from an EMBL/GenBank/DDBJ whole genome shotgun (WGS) entry which is preliminary data.</text>
</comment>
<reference evidence="2 3" key="1">
    <citation type="submission" date="2024-02" db="EMBL/GenBank/DDBJ databases">
        <title>De novo assembly and annotation of 12 fungi associated with fruit tree decline syndrome in Ontario, Canada.</title>
        <authorList>
            <person name="Sulman M."/>
            <person name="Ellouze W."/>
            <person name="Ilyukhin E."/>
        </authorList>
    </citation>
    <scope>NUCLEOTIDE SEQUENCE [LARGE SCALE GENOMIC DNA]</scope>
    <source>
        <strain evidence="2 3">FDS-637</strain>
    </source>
</reference>
<sequence length="163" mass="18342">MPTPAVKLPEAPSEAHEETQLLGEMNQQIQNILGDLNGACRYVQDGENVHPNRLDNTGGAPGQQQQQTGTFARGNTAKCIRWKGQPVQYMNGNPCYRRPDNGAWERIWLPDGAPPENPYCYAKPEVYGEVLKEAYEYLNRTGTFKDGIMPEEPPMHTAIRWDV</sequence>
<evidence type="ECO:0000256" key="1">
    <source>
        <dbReference type="SAM" id="MobiDB-lite"/>
    </source>
</evidence>
<dbReference type="Proteomes" id="UP001430584">
    <property type="component" value="Unassembled WGS sequence"/>
</dbReference>
<feature type="region of interest" description="Disordered" evidence="1">
    <location>
        <begin position="47"/>
        <end position="69"/>
    </location>
</feature>
<keyword evidence="3" id="KW-1185">Reference proteome</keyword>